<evidence type="ECO:0000256" key="5">
    <source>
        <dbReference type="ARBA" id="ARBA00022989"/>
    </source>
</evidence>
<dbReference type="AlphaFoldDB" id="A0A521B6E4"/>
<reference evidence="9 10" key="1">
    <citation type="submission" date="2017-05" db="EMBL/GenBank/DDBJ databases">
        <authorList>
            <person name="Varghese N."/>
            <person name="Submissions S."/>
        </authorList>
    </citation>
    <scope>NUCLEOTIDE SEQUENCE [LARGE SCALE GENOMIC DNA]</scope>
    <source>
        <strain evidence="9 10">DSM 100094</strain>
    </source>
</reference>
<dbReference type="GO" id="GO:0005886">
    <property type="term" value="C:plasma membrane"/>
    <property type="evidence" value="ECO:0007669"/>
    <property type="project" value="UniProtKB-SubCell"/>
</dbReference>
<evidence type="ECO:0000256" key="1">
    <source>
        <dbReference type="ARBA" id="ARBA00004651"/>
    </source>
</evidence>
<accession>A0A521B6E4</accession>
<feature type="transmembrane region" description="Helical" evidence="7">
    <location>
        <begin position="62"/>
        <end position="82"/>
    </location>
</feature>
<feature type="domain" description="YetF C-terminal" evidence="8">
    <location>
        <begin position="111"/>
        <end position="180"/>
    </location>
</feature>
<gene>
    <name evidence="9" type="ORF">SAMN06265221_102117</name>
</gene>
<dbReference type="InterPro" id="IPR023090">
    <property type="entry name" value="UPF0702_alpha/beta_dom_sf"/>
</dbReference>
<dbReference type="PANTHER" id="PTHR34582:SF6">
    <property type="entry name" value="UPF0702 TRANSMEMBRANE PROTEIN YCAP"/>
    <property type="match status" value="1"/>
</dbReference>
<evidence type="ECO:0000256" key="4">
    <source>
        <dbReference type="ARBA" id="ARBA00022692"/>
    </source>
</evidence>
<keyword evidence="3" id="KW-1003">Cell membrane</keyword>
<protein>
    <submittedName>
        <fullName evidence="9">Uncharacterized membrane protein YcaP, DUF421 family</fullName>
    </submittedName>
</protein>
<dbReference type="EMBL" id="FXTK01000002">
    <property type="protein sequence ID" value="SMO42230.1"/>
    <property type="molecule type" value="Genomic_DNA"/>
</dbReference>
<keyword evidence="5 7" id="KW-1133">Transmembrane helix</keyword>
<comment type="similarity">
    <text evidence="2">Belongs to the UPF0702 family.</text>
</comment>
<dbReference type="Gene3D" id="3.30.240.20">
    <property type="entry name" value="bsu07140 like domains"/>
    <property type="match status" value="1"/>
</dbReference>
<evidence type="ECO:0000256" key="2">
    <source>
        <dbReference type="ARBA" id="ARBA00006448"/>
    </source>
</evidence>
<sequence length="210" mass="23372">MGSGVLPWHIGRGRIMLQELHRIFLGDQSLGFMAEVLFRTCIIYFYTLALMRWIGGRSVAQLSIVEFLLVIAIGSAVGDSLFYPDVPLLPAMAAIFLVVVFNKLVDQLILRSDRLTRILEGAPQIVVTDGEMHDQKLKKQGISRSELFMKLRDKGVTDISDVRFAVLEPNGVLSVLTHTRKEQAAGLGLFHPPAIPHAELPEDVRKSLDL</sequence>
<name>A0A521B6E4_9RHOB</name>
<feature type="transmembrane region" description="Helical" evidence="7">
    <location>
        <begin position="30"/>
        <end position="50"/>
    </location>
</feature>
<organism evidence="9 10">
    <name type="scientific">Paracoccus laeviglucosivorans</name>
    <dbReference type="NCBI Taxonomy" id="1197861"/>
    <lineage>
        <taxon>Bacteria</taxon>
        <taxon>Pseudomonadati</taxon>
        <taxon>Pseudomonadota</taxon>
        <taxon>Alphaproteobacteria</taxon>
        <taxon>Rhodobacterales</taxon>
        <taxon>Paracoccaceae</taxon>
        <taxon>Paracoccus</taxon>
    </lineage>
</organism>
<dbReference type="InterPro" id="IPR007353">
    <property type="entry name" value="DUF421"/>
</dbReference>
<keyword evidence="4 7" id="KW-0812">Transmembrane</keyword>
<evidence type="ECO:0000313" key="9">
    <source>
        <dbReference type="EMBL" id="SMO42230.1"/>
    </source>
</evidence>
<evidence type="ECO:0000313" key="10">
    <source>
        <dbReference type="Proteomes" id="UP000319014"/>
    </source>
</evidence>
<evidence type="ECO:0000256" key="7">
    <source>
        <dbReference type="SAM" id="Phobius"/>
    </source>
</evidence>
<evidence type="ECO:0000256" key="3">
    <source>
        <dbReference type="ARBA" id="ARBA00022475"/>
    </source>
</evidence>
<dbReference type="Pfam" id="PF04239">
    <property type="entry name" value="DUF421"/>
    <property type="match status" value="1"/>
</dbReference>
<dbReference type="Proteomes" id="UP000319014">
    <property type="component" value="Unassembled WGS sequence"/>
</dbReference>
<keyword evidence="10" id="KW-1185">Reference proteome</keyword>
<proteinExistence type="inferred from homology"/>
<feature type="transmembrane region" description="Helical" evidence="7">
    <location>
        <begin position="88"/>
        <end position="105"/>
    </location>
</feature>
<keyword evidence="6 7" id="KW-0472">Membrane</keyword>
<dbReference type="PANTHER" id="PTHR34582">
    <property type="entry name" value="UPF0702 TRANSMEMBRANE PROTEIN YCAP"/>
    <property type="match status" value="1"/>
</dbReference>
<evidence type="ECO:0000259" key="8">
    <source>
        <dbReference type="Pfam" id="PF04239"/>
    </source>
</evidence>
<evidence type="ECO:0000256" key="6">
    <source>
        <dbReference type="ARBA" id="ARBA00023136"/>
    </source>
</evidence>
<comment type="subcellular location">
    <subcellularLocation>
        <location evidence="1">Cell membrane</location>
        <topology evidence="1">Multi-pass membrane protein</topology>
    </subcellularLocation>
</comment>
<dbReference type="OrthoDB" id="65069at2"/>